<proteinExistence type="predicted"/>
<dbReference type="InterPro" id="IPR025375">
    <property type="entry name" value="DUF4365"/>
</dbReference>
<feature type="domain" description="DUF4365" evidence="1">
    <location>
        <begin position="9"/>
        <end position="161"/>
    </location>
</feature>
<dbReference type="RefSeq" id="WP_070402419.1">
    <property type="nucleotide sequence ID" value="NZ_BJVW01000010.1"/>
</dbReference>
<reference evidence="2 3" key="1">
    <citation type="journal article" date="2016" name="Microb. Cell Fact.">
        <title>Dissection of exopolysaccharide biosynthesis in Kozakia baliensis.</title>
        <authorList>
            <person name="Brandt J.U."/>
            <person name="Jakob F."/>
            <person name="Behr J."/>
            <person name="Geissler A.J."/>
            <person name="Vogel R.F."/>
        </authorList>
    </citation>
    <scope>NUCLEOTIDE SEQUENCE [LARGE SCALE GENOMIC DNA]</scope>
    <source>
        <strain evidence="2 3">DSM 14400</strain>
    </source>
</reference>
<accession>A0A1D8USR9</accession>
<evidence type="ECO:0000313" key="3">
    <source>
        <dbReference type="Proteomes" id="UP000179145"/>
    </source>
</evidence>
<keyword evidence="3" id="KW-1185">Reference proteome</keyword>
<name>A0A1D8USR9_9PROT</name>
<dbReference type="Proteomes" id="UP000179145">
    <property type="component" value="Chromosome"/>
</dbReference>
<dbReference type="OrthoDB" id="7995990at2"/>
<gene>
    <name evidence="2" type="ORF">A0U89_05600</name>
</gene>
<evidence type="ECO:0000313" key="2">
    <source>
        <dbReference type="EMBL" id="AOX16689.1"/>
    </source>
</evidence>
<evidence type="ECO:0000259" key="1">
    <source>
        <dbReference type="Pfam" id="PF14280"/>
    </source>
</evidence>
<protein>
    <recommendedName>
        <fullName evidence="1">DUF4365 domain-containing protein</fullName>
    </recommendedName>
</protein>
<dbReference type="Pfam" id="PF14280">
    <property type="entry name" value="DUF4365"/>
    <property type="match status" value="1"/>
</dbReference>
<organism evidence="2 3">
    <name type="scientific">Kozakia baliensis</name>
    <dbReference type="NCBI Taxonomy" id="153496"/>
    <lineage>
        <taxon>Bacteria</taxon>
        <taxon>Pseudomonadati</taxon>
        <taxon>Pseudomonadota</taxon>
        <taxon>Alphaproteobacteria</taxon>
        <taxon>Acetobacterales</taxon>
        <taxon>Acetobacteraceae</taxon>
        <taxon>Kozakia</taxon>
    </lineage>
</organism>
<dbReference type="EMBL" id="CP014674">
    <property type="protein sequence ID" value="AOX16689.1"/>
    <property type="molecule type" value="Genomic_DNA"/>
</dbReference>
<sequence>MITQQHTQESLSRSYIHAIAGSAGVNLHVGREFDYGFDGTFRPVIIRGKRRVESGFPIDFQLKCTKNWSHEADQVAYSIETKTYNDLVTRDPEGIGAVLILLCVPDNPAEWVEVSEDYIRMRRCCYYSVLSGDPVANEGSTKKILIARKNVLTPEALIRLLTTERERKLGAAS</sequence>
<dbReference type="STRING" id="153496.A0U89_05600"/>
<dbReference type="KEGG" id="kba:A0U89_05600"/>
<dbReference type="AlphaFoldDB" id="A0A1D8USR9"/>